<dbReference type="GO" id="GO:0008270">
    <property type="term" value="F:zinc ion binding"/>
    <property type="evidence" value="ECO:0007669"/>
    <property type="project" value="UniProtKB-KW"/>
</dbReference>
<dbReference type="InterPro" id="IPR002893">
    <property type="entry name" value="Znf_MYND"/>
</dbReference>
<evidence type="ECO:0000256" key="1">
    <source>
        <dbReference type="ARBA" id="ARBA00004123"/>
    </source>
</evidence>
<feature type="domain" description="MYND-type" evidence="18">
    <location>
        <begin position="317"/>
        <end position="357"/>
    </location>
</feature>
<dbReference type="Pfam" id="PF00856">
    <property type="entry name" value="SET"/>
    <property type="match status" value="1"/>
</dbReference>
<evidence type="ECO:0000256" key="13">
    <source>
        <dbReference type="ARBA" id="ARBA00093635"/>
    </source>
</evidence>
<dbReference type="OrthoDB" id="5945798at2759"/>
<name>A0A3R7PNV9_PENVA</name>
<evidence type="ECO:0000313" key="20">
    <source>
        <dbReference type="Proteomes" id="UP000283509"/>
    </source>
</evidence>
<comment type="catalytic activity">
    <reaction evidence="11">
        <text>L-lysyl-[protein] + S-adenosyl-L-methionine = N(6)-methyl-L-lysyl-[protein] + S-adenosyl-L-homocysteine + H(+)</text>
        <dbReference type="Rhea" id="RHEA:51736"/>
        <dbReference type="Rhea" id="RHEA-COMP:9752"/>
        <dbReference type="Rhea" id="RHEA-COMP:13053"/>
        <dbReference type="ChEBI" id="CHEBI:15378"/>
        <dbReference type="ChEBI" id="CHEBI:29969"/>
        <dbReference type="ChEBI" id="CHEBI:57856"/>
        <dbReference type="ChEBI" id="CHEBI:59789"/>
        <dbReference type="ChEBI" id="CHEBI:61929"/>
    </reaction>
</comment>
<evidence type="ECO:0000313" key="19">
    <source>
        <dbReference type="EMBL" id="ROT78017.1"/>
    </source>
</evidence>
<comment type="function">
    <text evidence="12">Protein-lysine N-methyltransferase. Monomethylates PRMT5, modulating its transcriptional activity. May also act as a histone methyltransferase. Plays a critical role in cardiac development. Acts as a key epigenetic regulator of gene expression during cardiac development via its dual activities as a methyltransferase and negative regulator of HDAC1.</text>
</comment>
<dbReference type="GO" id="GO:0032259">
    <property type="term" value="P:methylation"/>
    <property type="evidence" value="ECO:0007669"/>
    <property type="project" value="UniProtKB-KW"/>
</dbReference>
<dbReference type="Gene3D" id="1.25.40.10">
    <property type="entry name" value="Tetratricopeptide repeat domain"/>
    <property type="match status" value="1"/>
</dbReference>
<dbReference type="Gene3D" id="6.10.140.2220">
    <property type="match status" value="1"/>
</dbReference>
<dbReference type="InterPro" id="IPR044421">
    <property type="entry name" value="SMYD4_SET"/>
</dbReference>
<evidence type="ECO:0000256" key="6">
    <source>
        <dbReference type="ARBA" id="ARBA00022691"/>
    </source>
</evidence>
<dbReference type="CDD" id="cd10536">
    <property type="entry name" value="SET_SMYD4"/>
    <property type="match status" value="1"/>
</dbReference>
<dbReference type="GO" id="GO:0042826">
    <property type="term" value="F:histone deacetylase binding"/>
    <property type="evidence" value="ECO:0007669"/>
    <property type="project" value="TreeGrafter"/>
</dbReference>
<dbReference type="Proteomes" id="UP000283509">
    <property type="component" value="Unassembled WGS sequence"/>
</dbReference>
<gene>
    <name evidence="19" type="ORF">C7M84_003279</name>
</gene>
<evidence type="ECO:0000256" key="4">
    <source>
        <dbReference type="ARBA" id="ARBA00022603"/>
    </source>
</evidence>
<keyword evidence="20" id="KW-1185">Reference proteome</keyword>
<feature type="domain" description="SET" evidence="17">
    <location>
        <begin position="273"/>
        <end position="555"/>
    </location>
</feature>
<evidence type="ECO:0000256" key="5">
    <source>
        <dbReference type="ARBA" id="ARBA00022679"/>
    </source>
</evidence>
<accession>A0A3R7PNV9</accession>
<dbReference type="GO" id="GO:0005737">
    <property type="term" value="C:cytoplasm"/>
    <property type="evidence" value="ECO:0007669"/>
    <property type="project" value="UniProtKB-SubCell"/>
</dbReference>
<keyword evidence="3" id="KW-0963">Cytoplasm</keyword>
<dbReference type="InterPro" id="IPR011990">
    <property type="entry name" value="TPR-like_helical_dom_sf"/>
</dbReference>
<comment type="subcellular location">
    <subcellularLocation>
        <location evidence="2">Cytoplasm</location>
    </subcellularLocation>
    <subcellularLocation>
        <location evidence="1">Nucleus</location>
    </subcellularLocation>
</comment>
<evidence type="ECO:0000256" key="16">
    <source>
        <dbReference type="SAM" id="MobiDB-lite"/>
    </source>
</evidence>
<reference evidence="19 20" key="1">
    <citation type="submission" date="2018-04" db="EMBL/GenBank/DDBJ databases">
        <authorList>
            <person name="Zhang X."/>
            <person name="Yuan J."/>
            <person name="Li F."/>
            <person name="Xiang J."/>
        </authorList>
    </citation>
    <scope>NUCLEOTIDE SEQUENCE [LARGE SCALE GENOMIC DNA]</scope>
    <source>
        <tissue evidence="19">Muscle</tissue>
    </source>
</reference>
<dbReference type="PANTHER" id="PTHR46165:SF2">
    <property type="entry name" value="SET AND MYND DOMAIN-CONTAINING PROTEIN 4"/>
    <property type="match status" value="1"/>
</dbReference>
<protein>
    <recommendedName>
        <fullName evidence="13">Protein-lysine N-methyltransferase SMYD4</fullName>
    </recommendedName>
    <alternativeName>
        <fullName evidence="14">SET and MYND domain-containing protein 4</fullName>
    </alternativeName>
</protein>
<dbReference type="PROSITE" id="PS01360">
    <property type="entry name" value="ZF_MYND_1"/>
    <property type="match status" value="1"/>
</dbReference>
<evidence type="ECO:0000259" key="18">
    <source>
        <dbReference type="PROSITE" id="PS50865"/>
    </source>
</evidence>
<keyword evidence="9" id="KW-0862">Zinc</keyword>
<dbReference type="InterPro" id="IPR046341">
    <property type="entry name" value="SET_dom_sf"/>
</dbReference>
<comment type="caution">
    <text evidence="19">The sequence shown here is derived from an EMBL/GenBank/DDBJ whole genome shotgun (WGS) entry which is preliminary data.</text>
</comment>
<evidence type="ECO:0000256" key="9">
    <source>
        <dbReference type="ARBA" id="ARBA00022833"/>
    </source>
</evidence>
<dbReference type="Gene3D" id="1.10.220.160">
    <property type="match status" value="1"/>
</dbReference>
<evidence type="ECO:0000256" key="3">
    <source>
        <dbReference type="ARBA" id="ARBA00022490"/>
    </source>
</evidence>
<dbReference type="EMBL" id="QCYY01001448">
    <property type="protein sequence ID" value="ROT78017.1"/>
    <property type="molecule type" value="Genomic_DNA"/>
</dbReference>
<keyword evidence="8 15" id="KW-0863">Zinc-finger</keyword>
<evidence type="ECO:0000256" key="14">
    <source>
        <dbReference type="ARBA" id="ARBA00093680"/>
    </source>
</evidence>
<keyword evidence="6" id="KW-0949">S-adenosyl-L-methionine</keyword>
<keyword evidence="7" id="KW-0479">Metal-binding</keyword>
<feature type="region of interest" description="Disordered" evidence="16">
    <location>
        <begin position="101"/>
        <end position="130"/>
    </location>
</feature>
<evidence type="ECO:0000256" key="8">
    <source>
        <dbReference type="ARBA" id="ARBA00022771"/>
    </source>
</evidence>
<dbReference type="SUPFAM" id="SSF48452">
    <property type="entry name" value="TPR-like"/>
    <property type="match status" value="1"/>
</dbReference>
<keyword evidence="4" id="KW-0489">Methyltransferase</keyword>
<dbReference type="STRING" id="6689.A0A3R7PNV9"/>
<evidence type="ECO:0000256" key="12">
    <source>
        <dbReference type="ARBA" id="ARBA00093423"/>
    </source>
</evidence>
<evidence type="ECO:0000256" key="7">
    <source>
        <dbReference type="ARBA" id="ARBA00022723"/>
    </source>
</evidence>
<dbReference type="GO" id="GO:0008276">
    <property type="term" value="F:protein methyltransferase activity"/>
    <property type="evidence" value="ECO:0007669"/>
    <property type="project" value="UniProtKB-ARBA"/>
</dbReference>
<dbReference type="Gene3D" id="2.170.270.10">
    <property type="entry name" value="SET domain"/>
    <property type="match status" value="1"/>
</dbReference>
<sequence>MSKTLAELTDKFLSGFEGCAIMEVVDSFRSKKPLVEMMSFLLGLPEAHLHLTPAECRWEEEKNANAAEHYRALGNALYDRRLTAQALQMFSTSILLAPHPPRRPYPAAGEKESLGGSETPFPPFSTEEEEEDEGKQVLSLAYANRSAMLLELKRYPACLRDIGLALRFGYPKRLRYKLVSRWARCLIALDREKEAVALLDAALEGLGSLPCDELTLANAKVSLLMVRQLCRKAASSSKGSPSFSLSAPALAKEREFKVPKLKNENRSAPALSSAVKVAYTRAKGRHLVATRDINPGELLCVEKSFATVLDSEVTGICSHCLADHKGIVIPCPECTVVMFCSLECQQEALSSYHRVECPIGPNLTGLGLPAHVLLALRIVTKMSFKKLKKADLQLRKEVETRKPATLGLNGEDKYVSSYRSVYHLNTNQAQRPDLDLFNACVVAFVLLKLLQKSGRFFCGEEGQPCTPSHEDLVLVGTALCSHVLRATCNGLTIMNHTRVLEKTLHVEIGLGLFPTLSLANHSCDPTATVLTYQTGSLMMSLSFIQKGGEVTRSYGVSHLHMERKERRALLQEGYHFLCDCRACKGDWPLFKDISNSLTLICLKCSQPLCPLSLQCRNCKIDYNKPLTKKEAKVSNRYFWMEILHKVETAKLEFAFSANPPVNYDEDEKKVICDMLRLLAKYTKHPTKIVHAVRNSLDLWLMFWAPANYFR</sequence>
<keyword evidence="10" id="KW-0539">Nucleus</keyword>
<proteinExistence type="predicted"/>
<dbReference type="InterPro" id="IPR001214">
    <property type="entry name" value="SET_dom"/>
</dbReference>
<dbReference type="PANTHER" id="PTHR46165">
    <property type="entry name" value="SET AND MYND DOMAIN-CONTAINING PROTEIN 4"/>
    <property type="match status" value="1"/>
</dbReference>
<dbReference type="GO" id="GO:0008170">
    <property type="term" value="F:N-methyltransferase activity"/>
    <property type="evidence" value="ECO:0007669"/>
    <property type="project" value="UniProtKB-ARBA"/>
</dbReference>
<evidence type="ECO:0000256" key="15">
    <source>
        <dbReference type="PROSITE-ProRule" id="PRU00134"/>
    </source>
</evidence>
<evidence type="ECO:0000256" key="10">
    <source>
        <dbReference type="ARBA" id="ARBA00023242"/>
    </source>
</evidence>
<evidence type="ECO:0000259" key="17">
    <source>
        <dbReference type="PROSITE" id="PS50280"/>
    </source>
</evidence>
<dbReference type="SUPFAM" id="SSF82199">
    <property type="entry name" value="SET domain"/>
    <property type="match status" value="1"/>
</dbReference>
<dbReference type="AlphaFoldDB" id="A0A3R7PNV9"/>
<dbReference type="PROSITE" id="PS50280">
    <property type="entry name" value="SET"/>
    <property type="match status" value="1"/>
</dbReference>
<dbReference type="InterPro" id="IPR052097">
    <property type="entry name" value="SET-MYND_domain_protein"/>
</dbReference>
<evidence type="ECO:0000256" key="11">
    <source>
        <dbReference type="ARBA" id="ARBA00048985"/>
    </source>
</evidence>
<dbReference type="SUPFAM" id="SSF144232">
    <property type="entry name" value="HIT/MYND zinc finger-like"/>
    <property type="match status" value="1"/>
</dbReference>
<dbReference type="GO" id="GO:0005634">
    <property type="term" value="C:nucleus"/>
    <property type="evidence" value="ECO:0007669"/>
    <property type="project" value="UniProtKB-SubCell"/>
</dbReference>
<dbReference type="Pfam" id="PF01753">
    <property type="entry name" value="zf-MYND"/>
    <property type="match status" value="1"/>
</dbReference>
<evidence type="ECO:0000256" key="2">
    <source>
        <dbReference type="ARBA" id="ARBA00004496"/>
    </source>
</evidence>
<dbReference type="GO" id="GO:0008757">
    <property type="term" value="F:S-adenosylmethionine-dependent methyltransferase activity"/>
    <property type="evidence" value="ECO:0007669"/>
    <property type="project" value="UniProtKB-ARBA"/>
</dbReference>
<organism evidence="19 20">
    <name type="scientific">Penaeus vannamei</name>
    <name type="common">Whiteleg shrimp</name>
    <name type="synonym">Litopenaeus vannamei</name>
    <dbReference type="NCBI Taxonomy" id="6689"/>
    <lineage>
        <taxon>Eukaryota</taxon>
        <taxon>Metazoa</taxon>
        <taxon>Ecdysozoa</taxon>
        <taxon>Arthropoda</taxon>
        <taxon>Crustacea</taxon>
        <taxon>Multicrustacea</taxon>
        <taxon>Malacostraca</taxon>
        <taxon>Eumalacostraca</taxon>
        <taxon>Eucarida</taxon>
        <taxon>Decapoda</taxon>
        <taxon>Dendrobranchiata</taxon>
        <taxon>Penaeoidea</taxon>
        <taxon>Penaeidae</taxon>
        <taxon>Penaeus</taxon>
    </lineage>
</organism>
<dbReference type="PROSITE" id="PS50865">
    <property type="entry name" value="ZF_MYND_2"/>
    <property type="match status" value="1"/>
</dbReference>
<keyword evidence="5" id="KW-0808">Transferase</keyword>
<reference evidence="19 20" key="2">
    <citation type="submission" date="2019-01" db="EMBL/GenBank/DDBJ databases">
        <title>The decoding of complex shrimp genome reveals the adaptation for benthos swimmer, frequently molting mechanism and breeding impact on genome.</title>
        <authorList>
            <person name="Sun Y."/>
            <person name="Gao Y."/>
            <person name="Yu Y."/>
        </authorList>
    </citation>
    <scope>NUCLEOTIDE SEQUENCE [LARGE SCALE GENOMIC DNA]</scope>
    <source>
        <tissue evidence="19">Muscle</tissue>
    </source>
</reference>